<name>A0ABW8ZAV5_9BURK</name>
<sequence>MQAMPTCRPWYAHRWPWLLMLGPALVVVAGSYTMWLAFTREDAMVVGDYYKEGRAINQDLKRDRVAAGLGISLRMGYDPGAGQLTGNVRSLNAPLQQKLRLHMAHPTRPEKDVQLDVQTDSNGDFRVALPMLEMARWQVQLENENHDWRIEGIWRWPQQRLAELAADRPADD</sequence>
<gene>
    <name evidence="2" type="ORF">PQR63_16550</name>
</gene>
<keyword evidence="3" id="KW-1185">Reference proteome</keyword>
<dbReference type="Proteomes" id="UP001629214">
    <property type="component" value="Unassembled WGS sequence"/>
</dbReference>
<comment type="caution">
    <text evidence="2">The sequence shown here is derived from an EMBL/GenBank/DDBJ whole genome shotgun (WGS) entry which is preliminary data.</text>
</comment>
<keyword evidence="1" id="KW-1133">Transmembrane helix</keyword>
<keyword evidence="1" id="KW-0472">Membrane</keyword>
<reference evidence="2 3" key="1">
    <citation type="journal article" date="2024" name="Chem. Sci.">
        <title>Discovery of megapolipeptins by genome mining of a Burkholderiales bacteria collection.</title>
        <authorList>
            <person name="Paulo B.S."/>
            <person name="Recchia M.J.J."/>
            <person name="Lee S."/>
            <person name="Fergusson C.H."/>
            <person name="Romanowski S.B."/>
            <person name="Hernandez A."/>
            <person name="Krull N."/>
            <person name="Liu D.Y."/>
            <person name="Cavanagh H."/>
            <person name="Bos A."/>
            <person name="Gray C.A."/>
            <person name="Murphy B.T."/>
            <person name="Linington R.G."/>
            <person name="Eustaquio A.S."/>
        </authorList>
    </citation>
    <scope>NUCLEOTIDE SEQUENCE [LARGE SCALE GENOMIC DNA]</scope>
    <source>
        <strain evidence="2 3">RL21-008-BIB-B</strain>
    </source>
</reference>
<proteinExistence type="predicted"/>
<evidence type="ECO:0000256" key="1">
    <source>
        <dbReference type="SAM" id="Phobius"/>
    </source>
</evidence>
<organism evidence="2 3">
    <name type="scientific">Herbaspirillum rhizosphaerae</name>
    <dbReference type="NCBI Taxonomy" id="346179"/>
    <lineage>
        <taxon>Bacteria</taxon>
        <taxon>Pseudomonadati</taxon>
        <taxon>Pseudomonadota</taxon>
        <taxon>Betaproteobacteria</taxon>
        <taxon>Burkholderiales</taxon>
        <taxon>Oxalobacteraceae</taxon>
        <taxon>Herbaspirillum</taxon>
    </lineage>
</organism>
<dbReference type="InterPro" id="IPR008620">
    <property type="entry name" value="FixH"/>
</dbReference>
<dbReference type="Pfam" id="PF05751">
    <property type="entry name" value="FixH"/>
    <property type="match status" value="1"/>
</dbReference>
<accession>A0ABW8ZAV5</accession>
<evidence type="ECO:0000313" key="3">
    <source>
        <dbReference type="Proteomes" id="UP001629214"/>
    </source>
</evidence>
<feature type="transmembrane region" description="Helical" evidence="1">
    <location>
        <begin position="15"/>
        <end position="38"/>
    </location>
</feature>
<dbReference type="EMBL" id="JAQQFR010000010">
    <property type="protein sequence ID" value="MFL9880013.1"/>
    <property type="molecule type" value="Genomic_DNA"/>
</dbReference>
<protein>
    <submittedName>
        <fullName evidence="2">FixH family protein</fullName>
    </submittedName>
</protein>
<dbReference type="RefSeq" id="WP_408169094.1">
    <property type="nucleotide sequence ID" value="NZ_JAQQFR010000010.1"/>
</dbReference>
<keyword evidence="1" id="KW-0812">Transmembrane</keyword>
<evidence type="ECO:0000313" key="2">
    <source>
        <dbReference type="EMBL" id="MFL9880013.1"/>
    </source>
</evidence>